<dbReference type="GO" id="GO:0008453">
    <property type="term" value="F:alanine-glyoxylate transaminase activity"/>
    <property type="evidence" value="ECO:0007669"/>
    <property type="project" value="UniProtKB-EC"/>
</dbReference>
<keyword evidence="8" id="KW-0601">Photorespiration</keyword>
<evidence type="ECO:0000256" key="9">
    <source>
        <dbReference type="RuleBase" id="RU003560"/>
    </source>
</evidence>
<dbReference type="PANTHER" id="PTHR11986:SF79">
    <property type="entry name" value="ACETYLORNITHINE AMINOTRANSFERASE, MITOCHONDRIAL"/>
    <property type="match status" value="1"/>
</dbReference>
<evidence type="ECO:0000256" key="7">
    <source>
        <dbReference type="ARBA" id="ARBA00022898"/>
    </source>
</evidence>
<dbReference type="SUPFAM" id="SSF53383">
    <property type="entry name" value="PLP-dependent transferases"/>
    <property type="match status" value="1"/>
</dbReference>
<protein>
    <recommendedName>
        <fullName evidence="4">alanine--glyoxylate transaminase</fullName>
        <ecNumber evidence="4">2.6.1.44</ecNumber>
    </recommendedName>
</protein>
<keyword evidence="5" id="KW-0032">Aminotransferase</keyword>
<dbReference type="AlphaFoldDB" id="A0AAP0WWA2"/>
<dbReference type="GO" id="GO:0042802">
    <property type="term" value="F:identical protein binding"/>
    <property type="evidence" value="ECO:0007669"/>
    <property type="project" value="TreeGrafter"/>
</dbReference>
<evidence type="ECO:0000256" key="3">
    <source>
        <dbReference type="ARBA" id="ARBA00008954"/>
    </source>
</evidence>
<comment type="caution">
    <text evidence="10">The sequence shown here is derived from an EMBL/GenBank/DDBJ whole genome shotgun (WGS) entry which is preliminary data.</text>
</comment>
<evidence type="ECO:0000313" key="11">
    <source>
        <dbReference type="Proteomes" id="UP001415857"/>
    </source>
</evidence>
<dbReference type="InterPro" id="IPR005814">
    <property type="entry name" value="Aminotrans_3"/>
</dbReference>
<dbReference type="GO" id="GO:0030170">
    <property type="term" value="F:pyridoxal phosphate binding"/>
    <property type="evidence" value="ECO:0007669"/>
    <property type="project" value="InterPro"/>
</dbReference>
<dbReference type="InterPro" id="IPR015422">
    <property type="entry name" value="PyrdxlP-dep_Trfase_small"/>
</dbReference>
<dbReference type="InterPro" id="IPR050103">
    <property type="entry name" value="Class-III_PLP-dep_AT"/>
</dbReference>
<evidence type="ECO:0000256" key="8">
    <source>
        <dbReference type="ARBA" id="ARBA00023238"/>
    </source>
</evidence>
<comment type="similarity">
    <text evidence="3 9">Belongs to the class-III pyridoxal-phosphate-dependent aminotransferase family.</text>
</comment>
<organism evidence="10 11">
    <name type="scientific">Liquidambar formosana</name>
    <name type="common">Formosan gum</name>
    <dbReference type="NCBI Taxonomy" id="63359"/>
    <lineage>
        <taxon>Eukaryota</taxon>
        <taxon>Viridiplantae</taxon>
        <taxon>Streptophyta</taxon>
        <taxon>Embryophyta</taxon>
        <taxon>Tracheophyta</taxon>
        <taxon>Spermatophyta</taxon>
        <taxon>Magnoliopsida</taxon>
        <taxon>eudicotyledons</taxon>
        <taxon>Gunneridae</taxon>
        <taxon>Pentapetalae</taxon>
        <taxon>Saxifragales</taxon>
        <taxon>Altingiaceae</taxon>
        <taxon>Liquidambar</taxon>
    </lineage>
</organism>
<name>A0AAP0WWA2_LIQFO</name>
<dbReference type="Pfam" id="PF00202">
    <property type="entry name" value="Aminotran_3"/>
    <property type="match status" value="2"/>
</dbReference>
<dbReference type="InterPro" id="IPR015424">
    <property type="entry name" value="PyrdxlP-dep_Trfase"/>
</dbReference>
<comment type="cofactor">
    <cofactor evidence="2">
        <name>pyridoxal 5'-phosphate</name>
        <dbReference type="ChEBI" id="CHEBI:597326"/>
    </cofactor>
</comment>
<dbReference type="GO" id="GO:0009853">
    <property type="term" value="P:photorespiration"/>
    <property type="evidence" value="ECO:0007669"/>
    <property type="project" value="UniProtKB-KW"/>
</dbReference>
<dbReference type="GO" id="GO:0009570">
    <property type="term" value="C:chloroplast stroma"/>
    <property type="evidence" value="ECO:0007669"/>
    <property type="project" value="TreeGrafter"/>
</dbReference>
<accession>A0AAP0WWA2</accession>
<dbReference type="PROSITE" id="PS00600">
    <property type="entry name" value="AA_TRANSFER_CLASS_3"/>
    <property type="match status" value="1"/>
</dbReference>
<keyword evidence="11" id="KW-1185">Reference proteome</keyword>
<sequence>MTSLRFLLNGSISPATDLRSSFRLENGECGGGRVKACLNLEVRAPDLGKNVGFGGLSKEVMEAEGKVLVGTYARVPVVLSSGKGCKLYDVEGREYLDLTAGIAVNALGYGDPDWMKAVMEQACKLTHVSNVFYSIPQVKLAKLLVACSFADRVFFSNSGTEANEAAIKFARKFQRFSHPDEKQPAMEFIAFSHSFHGRTMEYGNIQAARELIQSGRIAAVFVEPIQGEGGIYSATKEFLQSLRSACDEAGALLVFDEVQCGLGRTGYLWAYEAYGVVPDMMTLAKPLAGGLPIGAVLMTERIAAAINAGDHGSTFAGGPLVCNAAIAVLDKISNPGFLTSVSKKGKYFKDLLMQKLRGSSHVKEIRGLGLIIGIELDVPASPLVDACRNSGLLVLTAGKGNVVRLVPPLIISEQELDRAAEILFECMPVLDESK</sequence>
<evidence type="ECO:0000256" key="4">
    <source>
        <dbReference type="ARBA" id="ARBA00013049"/>
    </source>
</evidence>
<dbReference type="PANTHER" id="PTHR11986">
    <property type="entry name" value="AMINOTRANSFERASE CLASS III"/>
    <property type="match status" value="1"/>
</dbReference>
<dbReference type="Gene3D" id="3.90.1150.10">
    <property type="entry name" value="Aspartate Aminotransferase, domain 1"/>
    <property type="match status" value="2"/>
</dbReference>
<reference evidence="10 11" key="1">
    <citation type="journal article" date="2024" name="Plant J.">
        <title>Genome sequences and population genomics reveal climatic adaptation and genomic divergence between two closely related sweetgum species.</title>
        <authorList>
            <person name="Xu W.Q."/>
            <person name="Ren C.Q."/>
            <person name="Zhang X.Y."/>
            <person name="Comes H.P."/>
            <person name="Liu X.H."/>
            <person name="Li Y.G."/>
            <person name="Kettle C.J."/>
            <person name="Jalonen R."/>
            <person name="Gaisberger H."/>
            <person name="Ma Y.Z."/>
            <person name="Qiu Y.X."/>
        </authorList>
    </citation>
    <scope>NUCLEOTIDE SEQUENCE [LARGE SCALE GENOMIC DNA]</scope>
    <source>
        <strain evidence="10">Hangzhou</strain>
    </source>
</reference>
<dbReference type="CDD" id="cd00610">
    <property type="entry name" value="OAT_like"/>
    <property type="match status" value="1"/>
</dbReference>
<dbReference type="Gene3D" id="3.40.640.10">
    <property type="entry name" value="Type I PLP-dependent aspartate aminotransferase-like (Major domain)"/>
    <property type="match status" value="2"/>
</dbReference>
<keyword evidence="6" id="KW-0808">Transferase</keyword>
<comment type="catalytic activity">
    <reaction evidence="1">
        <text>glyoxylate + L-alanine = glycine + pyruvate</text>
        <dbReference type="Rhea" id="RHEA:24248"/>
        <dbReference type="ChEBI" id="CHEBI:15361"/>
        <dbReference type="ChEBI" id="CHEBI:36655"/>
        <dbReference type="ChEBI" id="CHEBI:57305"/>
        <dbReference type="ChEBI" id="CHEBI:57972"/>
        <dbReference type="EC" id="2.6.1.44"/>
    </reaction>
</comment>
<dbReference type="Proteomes" id="UP001415857">
    <property type="component" value="Unassembled WGS sequence"/>
</dbReference>
<keyword evidence="7 9" id="KW-0663">Pyridoxal phosphate</keyword>
<dbReference type="EMBL" id="JBBPBK010000007">
    <property type="protein sequence ID" value="KAK9281662.1"/>
    <property type="molecule type" value="Genomic_DNA"/>
</dbReference>
<evidence type="ECO:0000256" key="5">
    <source>
        <dbReference type="ARBA" id="ARBA00022576"/>
    </source>
</evidence>
<gene>
    <name evidence="10" type="ORF">L1049_004565</name>
</gene>
<evidence type="ECO:0000256" key="2">
    <source>
        <dbReference type="ARBA" id="ARBA00001933"/>
    </source>
</evidence>
<dbReference type="EC" id="2.6.1.44" evidence="4"/>
<dbReference type="FunFam" id="3.40.640.10:FF:000004">
    <property type="entry name" value="Acetylornithine aminotransferase"/>
    <property type="match status" value="1"/>
</dbReference>
<evidence type="ECO:0000313" key="10">
    <source>
        <dbReference type="EMBL" id="KAK9281662.1"/>
    </source>
</evidence>
<dbReference type="InterPro" id="IPR049704">
    <property type="entry name" value="Aminotrans_3_PPA_site"/>
</dbReference>
<proteinExistence type="inferred from homology"/>
<dbReference type="PIRSF" id="PIRSF000521">
    <property type="entry name" value="Transaminase_4ab_Lys_Orn"/>
    <property type="match status" value="1"/>
</dbReference>
<dbReference type="InterPro" id="IPR015421">
    <property type="entry name" value="PyrdxlP-dep_Trfase_major"/>
</dbReference>
<evidence type="ECO:0000256" key="6">
    <source>
        <dbReference type="ARBA" id="ARBA00022679"/>
    </source>
</evidence>
<evidence type="ECO:0000256" key="1">
    <source>
        <dbReference type="ARBA" id="ARBA00001781"/>
    </source>
</evidence>